<dbReference type="STRING" id="398580.Dshi_0098"/>
<dbReference type="EMBL" id="CP000830">
    <property type="protein sequence ID" value="ABV91847.1"/>
    <property type="molecule type" value="Genomic_DNA"/>
</dbReference>
<name>A8LKK4_DINSH</name>
<dbReference type="KEGG" id="dsh:Dshi_0098"/>
<keyword evidence="2" id="KW-1185">Reference proteome</keyword>
<reference evidence="2" key="1">
    <citation type="journal article" date="2010" name="ISME J.">
        <title>The complete genome sequence of the algal symbiont Dinoroseobacter shibae: a hitchhiker's guide to life in the sea.</title>
        <authorList>
            <person name="Wagner-Dobler I."/>
            <person name="Ballhausen B."/>
            <person name="Berger M."/>
            <person name="Brinkhoff T."/>
            <person name="Buchholz I."/>
            <person name="Bunk B."/>
            <person name="Cypionka H."/>
            <person name="Daniel R."/>
            <person name="Drepper T."/>
            <person name="Gerdts G."/>
            <person name="Hahnke S."/>
            <person name="Han C."/>
            <person name="Jahn D."/>
            <person name="Kalhoefer D."/>
            <person name="Kiss H."/>
            <person name="Klenk H.P."/>
            <person name="Kyrpides N."/>
            <person name="Liebl W."/>
            <person name="Liesegang H."/>
            <person name="Meincke L."/>
            <person name="Pati A."/>
            <person name="Petersen J."/>
            <person name="Piekarski T."/>
            <person name="Pommerenke C."/>
            <person name="Pradella S."/>
            <person name="Pukall R."/>
            <person name="Rabus R."/>
            <person name="Stackebrandt E."/>
            <person name="Thole S."/>
            <person name="Thompson L."/>
            <person name="Tielen P."/>
            <person name="Tomasch J."/>
            <person name="von Jan M."/>
            <person name="Wanphrut N."/>
            <person name="Wichels A."/>
            <person name="Zech H."/>
            <person name="Simon M."/>
        </authorList>
    </citation>
    <scope>NUCLEOTIDE SEQUENCE [LARGE SCALE GENOMIC DNA]</scope>
    <source>
        <strain evidence="2">DSM 16493 / NCIMB 14021 / DFL 12</strain>
    </source>
</reference>
<evidence type="ECO:0000313" key="1">
    <source>
        <dbReference type="EMBL" id="ABV91847.1"/>
    </source>
</evidence>
<proteinExistence type="predicted"/>
<gene>
    <name evidence="1" type="ordered locus">Dshi_0098</name>
</gene>
<dbReference type="HOGENOM" id="CLU_1728480_0_0_5"/>
<sequence>MANGCWRPCAPNWRATTLSSRTSRRLSGLPSRPISRRTRCTVSSRAAPSCGNRKGAQMTDIDLTEWESFHLRAHRAKAVADAAAEVEYTLGEFAGALKLLKLMVTDMDTHDPGTLIFLLDLLSNYAERRAATEGAVLSEVASYMRSTMRNP</sequence>
<dbReference type="Proteomes" id="UP000006833">
    <property type="component" value="Chromosome"/>
</dbReference>
<organism evidence="1 2">
    <name type="scientific">Dinoroseobacter shibae (strain DSM 16493 / NCIMB 14021 / DFL 12)</name>
    <dbReference type="NCBI Taxonomy" id="398580"/>
    <lineage>
        <taxon>Bacteria</taxon>
        <taxon>Pseudomonadati</taxon>
        <taxon>Pseudomonadota</taxon>
        <taxon>Alphaproteobacteria</taxon>
        <taxon>Rhodobacterales</taxon>
        <taxon>Roseobacteraceae</taxon>
        <taxon>Dinoroseobacter</taxon>
    </lineage>
</organism>
<dbReference type="AlphaFoldDB" id="A8LKK4"/>
<protein>
    <submittedName>
        <fullName evidence="1">Uncharacterized protein</fullName>
    </submittedName>
</protein>
<accession>A8LKK4</accession>
<evidence type="ECO:0000313" key="2">
    <source>
        <dbReference type="Proteomes" id="UP000006833"/>
    </source>
</evidence>